<dbReference type="Proteomes" id="UP001431783">
    <property type="component" value="Unassembled WGS sequence"/>
</dbReference>
<dbReference type="PANTHER" id="PTHR10091">
    <property type="entry name" value="ALDOSE-1-EPIMERASE"/>
    <property type="match status" value="1"/>
</dbReference>
<evidence type="ECO:0000256" key="4">
    <source>
        <dbReference type="ARBA" id="ARBA00021023"/>
    </source>
</evidence>
<evidence type="ECO:0000256" key="7">
    <source>
        <dbReference type="ARBA" id="ARBA00032729"/>
    </source>
</evidence>
<feature type="region of interest" description="Disordered" evidence="9">
    <location>
        <begin position="1"/>
        <end position="59"/>
    </location>
</feature>
<dbReference type="CDD" id="cd09019">
    <property type="entry name" value="galactose_mutarotase_like"/>
    <property type="match status" value="1"/>
</dbReference>
<evidence type="ECO:0000256" key="8">
    <source>
        <dbReference type="ARBA" id="ARBA00045743"/>
    </source>
</evidence>
<accession>A0AAW1UPI9</accession>
<reference evidence="10 11" key="1">
    <citation type="submission" date="2023-03" db="EMBL/GenBank/DDBJ databases">
        <title>Genome insight into feeding habits of ladybird beetles.</title>
        <authorList>
            <person name="Li H.-S."/>
            <person name="Huang Y.-H."/>
            <person name="Pang H."/>
        </authorList>
    </citation>
    <scope>NUCLEOTIDE SEQUENCE [LARGE SCALE GENOMIC DNA]</scope>
    <source>
        <strain evidence="10">SYSU_2023b</strain>
        <tissue evidence="10">Whole body</tissue>
    </source>
</reference>
<evidence type="ECO:0000256" key="1">
    <source>
        <dbReference type="ARBA" id="ARBA00001712"/>
    </source>
</evidence>
<gene>
    <name evidence="10" type="ORF">WA026_010968</name>
</gene>
<dbReference type="EMBL" id="JARQZJ010000095">
    <property type="protein sequence ID" value="KAK9885476.1"/>
    <property type="molecule type" value="Genomic_DNA"/>
</dbReference>
<comment type="pathway">
    <text evidence="2">Carbohydrate metabolism; galactose metabolism.</text>
</comment>
<evidence type="ECO:0000256" key="5">
    <source>
        <dbReference type="ARBA" id="ARBA00023235"/>
    </source>
</evidence>
<dbReference type="GO" id="GO:0006006">
    <property type="term" value="P:glucose metabolic process"/>
    <property type="evidence" value="ECO:0007669"/>
    <property type="project" value="TreeGrafter"/>
</dbReference>
<feature type="compositionally biased region" description="Polar residues" evidence="9">
    <location>
        <begin position="1"/>
        <end position="17"/>
    </location>
</feature>
<dbReference type="GO" id="GO:0004034">
    <property type="term" value="F:aldose 1-epimerase activity"/>
    <property type="evidence" value="ECO:0007669"/>
    <property type="project" value="UniProtKB-EC"/>
</dbReference>
<dbReference type="GO" id="GO:0030246">
    <property type="term" value="F:carbohydrate binding"/>
    <property type="evidence" value="ECO:0007669"/>
    <property type="project" value="InterPro"/>
</dbReference>
<organism evidence="10 11">
    <name type="scientific">Henosepilachna vigintioctopunctata</name>
    <dbReference type="NCBI Taxonomy" id="420089"/>
    <lineage>
        <taxon>Eukaryota</taxon>
        <taxon>Metazoa</taxon>
        <taxon>Ecdysozoa</taxon>
        <taxon>Arthropoda</taxon>
        <taxon>Hexapoda</taxon>
        <taxon>Insecta</taxon>
        <taxon>Pterygota</taxon>
        <taxon>Neoptera</taxon>
        <taxon>Endopterygota</taxon>
        <taxon>Coleoptera</taxon>
        <taxon>Polyphaga</taxon>
        <taxon>Cucujiformia</taxon>
        <taxon>Coccinelloidea</taxon>
        <taxon>Coccinellidae</taxon>
        <taxon>Epilachninae</taxon>
        <taxon>Epilachnini</taxon>
        <taxon>Henosepilachna</taxon>
    </lineage>
</organism>
<keyword evidence="11" id="KW-1185">Reference proteome</keyword>
<comment type="caution">
    <text evidence="10">The sequence shown here is derived from an EMBL/GenBank/DDBJ whole genome shotgun (WGS) entry which is preliminary data.</text>
</comment>
<comment type="catalytic activity">
    <reaction evidence="1">
        <text>alpha-D-galactose = beta-D-galactose</text>
        <dbReference type="Rhea" id="RHEA:28675"/>
        <dbReference type="ChEBI" id="CHEBI:27667"/>
        <dbReference type="ChEBI" id="CHEBI:28061"/>
        <dbReference type="EC" id="5.1.3.3"/>
    </reaction>
    <physiologicalReaction direction="right-to-left" evidence="1">
        <dbReference type="Rhea" id="RHEA:28677"/>
    </physiologicalReaction>
</comment>
<evidence type="ECO:0000256" key="2">
    <source>
        <dbReference type="ARBA" id="ARBA00004947"/>
    </source>
</evidence>
<evidence type="ECO:0000256" key="6">
    <source>
        <dbReference type="ARBA" id="ARBA00023277"/>
    </source>
</evidence>
<protein>
    <recommendedName>
        <fullName evidence="4">Galactose mutarotase</fullName>
    </recommendedName>
    <alternativeName>
        <fullName evidence="7">Aldose 1-epimerase</fullName>
    </alternativeName>
</protein>
<comment type="similarity">
    <text evidence="3">Belongs to the aldose epimerase family.</text>
</comment>
<dbReference type="InterPro" id="IPR014718">
    <property type="entry name" value="GH-type_carb-bd"/>
</dbReference>
<dbReference type="PANTHER" id="PTHR10091:SF0">
    <property type="entry name" value="GALACTOSE MUTAROTASE"/>
    <property type="match status" value="1"/>
</dbReference>
<proteinExistence type="inferred from homology"/>
<dbReference type="InterPro" id="IPR008183">
    <property type="entry name" value="Aldose_1/G6P_1-epimerase"/>
</dbReference>
<evidence type="ECO:0000313" key="10">
    <source>
        <dbReference type="EMBL" id="KAK9885476.1"/>
    </source>
</evidence>
<comment type="function">
    <text evidence="8">Mutarotase that catalyzes the interconversion of beta-D-galactose and alpha-D-galactose during galactose metabolism. Beta-D-galactose is metabolized in the liver into glucose 1-phosphate, the primary metabolic fuel, by the action of four enzymes that constitute the Leloir pathway: GALM, GALK1 (galactokinase), GALT (galactose-1-phosphate uridylyltransferase) and GALE (UDP-galactose-4'-epimerase). Involved in the maintenance of the equilibrium between the beta- and alpha-anomers of galactose, therefore ensuring a sufficient supply of the alpha-anomer for GALK1. Also active on D-glucose although shows a preference for galactose over glucose.</text>
</comment>
<dbReference type="InterPro" id="IPR047215">
    <property type="entry name" value="Galactose_mutarotase-like"/>
</dbReference>
<evidence type="ECO:0000313" key="11">
    <source>
        <dbReference type="Proteomes" id="UP001431783"/>
    </source>
</evidence>
<evidence type="ECO:0000256" key="3">
    <source>
        <dbReference type="ARBA" id="ARBA00006206"/>
    </source>
</evidence>
<name>A0AAW1UPI9_9CUCU</name>
<sequence length="615" mass="69903">MSEENVSITEPKSMSNRSNDEGNNPMERPEIDQKELRRKSLEVEDPWQPLGIPSPPPPTPELTPICHYQTKAVEVIESYYGTFIDPKGDHHHIKKFTWRNYNKLTVAVINYGARIITMKAPDVRGQAIDVLLGFEDIGGCVRNGIFPLGACLGRCAHHIKDSSFYIDNKVSYLTKNAPPNHRNGGDKGFDKVVWTPYVDKSKVIMTYVSKNKEEGYPGELLCKLTFELCNRNQFRIDYEAHCTQPTVVNLTHLCYFNLAGSSQGPEEVYNHILTLNANCYTVQDEDTIPTGEIKNVVNSKFDFQIPKCLNKLIGLTPKDGYNQNYCINSSVEDQECFVGRLFHPPSGRMLEIYSSQKGAVFSTGNEFGTGELMPAEKLLNKPFNCSATSLVVGSIYKNVKEILDIDSRKDYFEMRDLIDLVKSVKLGDRENMDKIELTKMQRKYLEKIFHYCHSCEPKFLKCSNILNAIEVILKEAKPNSSMDIQIDSLEDHEIRKRIISQFSQLADAVQEEEKKRESGKIKGKGDYLYKAHCGVAITPGNYPNAVNTKNFPNVVLRPGQTYKHTTSFRFWVRAGNPNNWMKRKKYEATLEERKAARKEDEMKASAILGLGLKNT</sequence>
<keyword evidence="5" id="KW-0413">Isomerase</keyword>
<dbReference type="SUPFAM" id="SSF74650">
    <property type="entry name" value="Galactose mutarotase-like"/>
    <property type="match status" value="2"/>
</dbReference>
<dbReference type="AlphaFoldDB" id="A0AAW1UPI9"/>
<evidence type="ECO:0000256" key="9">
    <source>
        <dbReference type="SAM" id="MobiDB-lite"/>
    </source>
</evidence>
<keyword evidence="6" id="KW-0119">Carbohydrate metabolism</keyword>
<dbReference type="InterPro" id="IPR011013">
    <property type="entry name" value="Gal_mutarotase_sf_dom"/>
</dbReference>
<dbReference type="Gene3D" id="2.70.98.10">
    <property type="match status" value="2"/>
</dbReference>
<dbReference type="Pfam" id="PF01263">
    <property type="entry name" value="Aldose_epim"/>
    <property type="match status" value="1"/>
</dbReference>
<dbReference type="GO" id="GO:0033499">
    <property type="term" value="P:galactose catabolic process via UDP-galactose, Leloir pathway"/>
    <property type="evidence" value="ECO:0007669"/>
    <property type="project" value="TreeGrafter"/>
</dbReference>
<feature type="compositionally biased region" description="Basic and acidic residues" evidence="9">
    <location>
        <begin position="27"/>
        <end position="42"/>
    </location>
</feature>